<keyword evidence="5 7" id="KW-1133">Transmembrane helix</keyword>
<dbReference type="SMART" id="SM00382">
    <property type="entry name" value="AAA"/>
    <property type="match status" value="1"/>
</dbReference>
<dbReference type="GO" id="GO:0030253">
    <property type="term" value="P:protein secretion by the type I secretion system"/>
    <property type="evidence" value="ECO:0007669"/>
    <property type="project" value="InterPro"/>
</dbReference>
<keyword evidence="3" id="KW-0547">Nucleotide-binding</keyword>
<accession>A0A1G7F3J7</accession>
<protein>
    <submittedName>
        <fullName evidence="10">Type I secretion system ABC transporter, PrtD family</fullName>
    </submittedName>
</protein>
<evidence type="ECO:0000313" key="11">
    <source>
        <dbReference type="Proteomes" id="UP000198922"/>
    </source>
</evidence>
<feature type="transmembrane region" description="Helical" evidence="7">
    <location>
        <begin position="21"/>
        <end position="46"/>
    </location>
</feature>
<evidence type="ECO:0000256" key="7">
    <source>
        <dbReference type="SAM" id="Phobius"/>
    </source>
</evidence>
<feature type="transmembrane region" description="Helical" evidence="7">
    <location>
        <begin position="58"/>
        <end position="78"/>
    </location>
</feature>
<sequence length="579" mass="61750">MKRDAATTGAAELRAARNRNAGLFWAVGIFSLIVNLLMLTGPLYMLNVYDRVLGSRSVATLVALTVLVVFLYAMMGLLDLVRGRVMSRVAARFQAALDERVFSAALRASSGGRARAEAATAQRDLESVQKLLASPALMASFDLPFAPVFFFGIFLFHPWLGLLGLGGAAILVALALSNQMMSRRLLEDSNSASFRSEQLGGQIRGDAEMIQALGMRGAAFGRWNTARRRSLESSIGATDTTGGFSSVIKAFRLLLQSAMLGLGAYLVLQGEMTAGAMIAGSILLGRALAPIEMIVNQWPLFQRAREGWGKLSELLGEVPPDAPRTNLPRPAARLACEQVTVLPPGESQAALRMVSFRVEPGQAVGVIGPSGAGKSTLARALIGLWRPAAGKIRLDGASLDQYDPDVLGSYIGYLPQQITLFDGTIKENIARMSLEPDDAEVVRAARAAAAHEMILKLPDGYDTQVSSKGGRLSGGQIQRIGLARALYGDPQVLVLDEPNSNLDNDGNAALNAAIRDAKARGKCVLIMAHRPAAIQECDLILMIENGGRRAFGPKEEVLREIVQNHREIAASAGHGGGVS</sequence>
<evidence type="ECO:0000256" key="6">
    <source>
        <dbReference type="ARBA" id="ARBA00023136"/>
    </source>
</evidence>
<evidence type="ECO:0000313" key="10">
    <source>
        <dbReference type="EMBL" id="SDE70469.1"/>
    </source>
</evidence>
<dbReference type="NCBIfam" id="TIGR01842">
    <property type="entry name" value="type_I_sec_PrtD"/>
    <property type="match status" value="1"/>
</dbReference>
<dbReference type="InterPro" id="IPR003593">
    <property type="entry name" value="AAA+_ATPase"/>
</dbReference>
<dbReference type="Gene3D" id="3.40.50.300">
    <property type="entry name" value="P-loop containing nucleotide triphosphate hydrolases"/>
    <property type="match status" value="1"/>
</dbReference>
<evidence type="ECO:0000256" key="5">
    <source>
        <dbReference type="ARBA" id="ARBA00022989"/>
    </source>
</evidence>
<keyword evidence="4" id="KW-0067">ATP-binding</keyword>
<proteinExistence type="predicted"/>
<dbReference type="EMBL" id="FNAT01000003">
    <property type="protein sequence ID" value="SDE70469.1"/>
    <property type="molecule type" value="Genomic_DNA"/>
</dbReference>
<dbReference type="OrthoDB" id="9808328at2"/>
<reference evidence="11" key="1">
    <citation type="submission" date="2016-10" db="EMBL/GenBank/DDBJ databases">
        <authorList>
            <person name="Varghese N."/>
            <person name="Submissions S."/>
        </authorList>
    </citation>
    <scope>NUCLEOTIDE SEQUENCE [LARGE SCALE GENOMIC DNA]</scope>
    <source>
        <strain evidence="11">DSM 21424</strain>
    </source>
</reference>
<keyword evidence="11" id="KW-1185">Reference proteome</keyword>
<feature type="transmembrane region" description="Helical" evidence="7">
    <location>
        <begin position="159"/>
        <end position="176"/>
    </location>
</feature>
<comment type="subcellular location">
    <subcellularLocation>
        <location evidence="1">Cell membrane</location>
        <topology evidence="1">Multi-pass membrane protein</topology>
    </subcellularLocation>
</comment>
<dbReference type="PANTHER" id="PTHR24221:SF248">
    <property type="entry name" value="ABC TRANSPORTER TRANSMEMBRANE REGION"/>
    <property type="match status" value="1"/>
</dbReference>
<dbReference type="InterPro" id="IPR027417">
    <property type="entry name" value="P-loop_NTPase"/>
</dbReference>
<dbReference type="InterPro" id="IPR017871">
    <property type="entry name" value="ABC_transporter-like_CS"/>
</dbReference>
<gene>
    <name evidence="10" type="ORF">SAMN04488567_2409</name>
</gene>
<dbReference type="InterPro" id="IPR003439">
    <property type="entry name" value="ABC_transporter-like_ATP-bd"/>
</dbReference>
<evidence type="ECO:0000259" key="8">
    <source>
        <dbReference type="PROSITE" id="PS50893"/>
    </source>
</evidence>
<dbReference type="Proteomes" id="UP000198922">
    <property type="component" value="Unassembled WGS sequence"/>
</dbReference>
<dbReference type="AlphaFoldDB" id="A0A1G7F3J7"/>
<dbReference type="Pfam" id="PF00005">
    <property type="entry name" value="ABC_tran"/>
    <property type="match status" value="1"/>
</dbReference>
<evidence type="ECO:0000256" key="3">
    <source>
        <dbReference type="ARBA" id="ARBA00022741"/>
    </source>
</evidence>
<dbReference type="InterPro" id="IPR036640">
    <property type="entry name" value="ABC1_TM_sf"/>
</dbReference>
<dbReference type="GO" id="GO:0140359">
    <property type="term" value="F:ABC-type transporter activity"/>
    <property type="evidence" value="ECO:0007669"/>
    <property type="project" value="InterPro"/>
</dbReference>
<feature type="domain" description="ABC transporter" evidence="8">
    <location>
        <begin position="334"/>
        <end position="570"/>
    </location>
</feature>
<evidence type="ECO:0000256" key="4">
    <source>
        <dbReference type="ARBA" id="ARBA00022840"/>
    </source>
</evidence>
<dbReference type="GO" id="GO:0030256">
    <property type="term" value="C:type I protein secretion system complex"/>
    <property type="evidence" value="ECO:0007669"/>
    <property type="project" value="InterPro"/>
</dbReference>
<dbReference type="PANTHER" id="PTHR24221">
    <property type="entry name" value="ATP-BINDING CASSETTE SUB-FAMILY B"/>
    <property type="match status" value="1"/>
</dbReference>
<dbReference type="STRING" id="521013.SAMN04488567_2409"/>
<name>A0A1G7F3J7_9RHOB</name>
<dbReference type="InterPro" id="IPR011527">
    <property type="entry name" value="ABC1_TM_dom"/>
</dbReference>
<dbReference type="InterPro" id="IPR039421">
    <property type="entry name" value="Type_1_exporter"/>
</dbReference>
<dbReference type="InterPro" id="IPR010128">
    <property type="entry name" value="ATPase_T1SS_PrtD-like"/>
</dbReference>
<keyword evidence="6 7" id="KW-0472">Membrane</keyword>
<dbReference type="Gene3D" id="1.20.1560.10">
    <property type="entry name" value="ABC transporter type 1, transmembrane domain"/>
    <property type="match status" value="1"/>
</dbReference>
<dbReference type="PROSITE" id="PS50893">
    <property type="entry name" value="ABC_TRANSPORTER_2"/>
    <property type="match status" value="1"/>
</dbReference>
<dbReference type="Pfam" id="PF00664">
    <property type="entry name" value="ABC_membrane"/>
    <property type="match status" value="1"/>
</dbReference>
<dbReference type="RefSeq" id="WP_090112255.1">
    <property type="nucleotide sequence ID" value="NZ_FNAT01000003.1"/>
</dbReference>
<feature type="transmembrane region" description="Helical" evidence="7">
    <location>
        <begin position="131"/>
        <end position="153"/>
    </location>
</feature>
<dbReference type="GO" id="GO:0005524">
    <property type="term" value="F:ATP binding"/>
    <property type="evidence" value="ECO:0007669"/>
    <property type="project" value="UniProtKB-KW"/>
</dbReference>
<dbReference type="PROSITE" id="PS50929">
    <property type="entry name" value="ABC_TM1F"/>
    <property type="match status" value="1"/>
</dbReference>
<evidence type="ECO:0000256" key="2">
    <source>
        <dbReference type="ARBA" id="ARBA00022692"/>
    </source>
</evidence>
<dbReference type="SUPFAM" id="SSF90123">
    <property type="entry name" value="ABC transporter transmembrane region"/>
    <property type="match status" value="1"/>
</dbReference>
<organism evidence="10 11">
    <name type="scientific">Limimaricola pyoseonensis</name>
    <dbReference type="NCBI Taxonomy" id="521013"/>
    <lineage>
        <taxon>Bacteria</taxon>
        <taxon>Pseudomonadati</taxon>
        <taxon>Pseudomonadota</taxon>
        <taxon>Alphaproteobacteria</taxon>
        <taxon>Rhodobacterales</taxon>
        <taxon>Paracoccaceae</taxon>
        <taxon>Limimaricola</taxon>
    </lineage>
</organism>
<evidence type="ECO:0000259" key="9">
    <source>
        <dbReference type="PROSITE" id="PS50929"/>
    </source>
</evidence>
<evidence type="ECO:0000256" key="1">
    <source>
        <dbReference type="ARBA" id="ARBA00004651"/>
    </source>
</evidence>
<feature type="domain" description="ABC transmembrane type-1" evidence="9">
    <location>
        <begin position="25"/>
        <end position="303"/>
    </location>
</feature>
<dbReference type="PROSITE" id="PS00211">
    <property type="entry name" value="ABC_TRANSPORTER_1"/>
    <property type="match status" value="1"/>
</dbReference>
<dbReference type="GO" id="GO:0005886">
    <property type="term" value="C:plasma membrane"/>
    <property type="evidence" value="ECO:0007669"/>
    <property type="project" value="UniProtKB-SubCell"/>
</dbReference>
<keyword evidence="2 7" id="KW-0812">Transmembrane</keyword>
<dbReference type="GO" id="GO:0034040">
    <property type="term" value="F:ATPase-coupled lipid transmembrane transporter activity"/>
    <property type="evidence" value="ECO:0007669"/>
    <property type="project" value="TreeGrafter"/>
</dbReference>
<dbReference type="SUPFAM" id="SSF52540">
    <property type="entry name" value="P-loop containing nucleoside triphosphate hydrolases"/>
    <property type="match status" value="1"/>
</dbReference>
<dbReference type="GO" id="GO:0016887">
    <property type="term" value="F:ATP hydrolysis activity"/>
    <property type="evidence" value="ECO:0007669"/>
    <property type="project" value="InterPro"/>
</dbReference>